<organism evidence="2 3">
    <name type="scientific">Candidatus Pristimantibacillus lignocellulolyticus</name>
    <dbReference type="NCBI Taxonomy" id="2994561"/>
    <lineage>
        <taxon>Bacteria</taxon>
        <taxon>Bacillati</taxon>
        <taxon>Bacillota</taxon>
        <taxon>Bacilli</taxon>
        <taxon>Bacillales</taxon>
        <taxon>Paenibacillaceae</taxon>
        <taxon>Candidatus Pristimantibacillus</taxon>
    </lineage>
</organism>
<dbReference type="KEGG" id="plig:NAG76_20775"/>
<dbReference type="EMBL" id="CP097899">
    <property type="protein sequence ID" value="URN94228.1"/>
    <property type="molecule type" value="Genomic_DNA"/>
</dbReference>
<name>A0A9J6ZDV0_9BACL</name>
<dbReference type="AlphaFoldDB" id="A0A9J6ZDV0"/>
<evidence type="ECO:0000313" key="3">
    <source>
        <dbReference type="Proteomes" id="UP001056756"/>
    </source>
</evidence>
<feature type="domain" description="SLH" evidence="1">
    <location>
        <begin position="113"/>
        <end position="175"/>
    </location>
</feature>
<dbReference type="InterPro" id="IPR051465">
    <property type="entry name" value="Cell_Envelope_Struct_Comp"/>
</dbReference>
<accession>A0A9J6ZDV0</accession>
<dbReference type="Pfam" id="PF00395">
    <property type="entry name" value="SLH"/>
    <property type="match status" value="3"/>
</dbReference>
<reference evidence="2" key="1">
    <citation type="submission" date="2022-05" db="EMBL/GenBank/DDBJ databases">
        <title>Novel bacterial taxa in a minimal lignocellulolytic consortium and its capacity to transform plastics disclosed by genome-resolved metagenomics.</title>
        <authorList>
            <person name="Rodriguez C.A.D."/>
            <person name="Diaz-Garcia L."/>
            <person name="Herrera K."/>
            <person name="Tarazona N.A."/>
            <person name="Sproer C."/>
            <person name="Overmann J."/>
            <person name="Jimenez D.J."/>
        </authorList>
    </citation>
    <scope>NUCLEOTIDE SEQUENCE</scope>
    <source>
        <strain evidence="2">MAG5</strain>
    </source>
</reference>
<evidence type="ECO:0000313" key="2">
    <source>
        <dbReference type="EMBL" id="URN94228.1"/>
    </source>
</evidence>
<sequence>MRRNKWLAGVLIVSLILSIFMSNVSVTLANNISSSESSNSVNDQNQTSKPSIKVLYSDYNTISPWAVDAIQQATNESIIQGSNGKFNPKSSITRAEFTKILVALLNLSTDIEPSISFGDVTTKDWFYPFVNVAYQNGLINGYNNKFNPQATITREEMAVIIARALKLTTDVSTSSIKDIDKVSSWAKLDVEAVVALGIIVGDATGFNPQAAVTREMAAVVAVRSYLYKQDTDAYIASLEVTKINNQIQKTAKFLLSSVTDPVLASVGGDWTVFGLARSGQQINQAYYNNYYGNVEQTLKDKAGKLHNVKYTEYDRVILALTALGKDIKDVAGYDLRKPLADYETLIKQGINGPIFALIALDSNNYEIPIVEGVKTQTTRELLIQFILDREISGGGWALGSDPTAADTDITAMAIQGLTPYYKTDAKVKSAVDRGLKWLANELQSDGAYTSWGAANSESIAQVIVALTGLGINPDKDTRFIKHGESIVDALLGYTASNGGFYHVKSGGSDNGGAKPGEVDLMATDQAFYALVSYERFITNKNRLYDMTDVK</sequence>
<dbReference type="CDD" id="cd00688">
    <property type="entry name" value="ISOPREN_C2_like"/>
    <property type="match status" value="1"/>
</dbReference>
<evidence type="ECO:0000259" key="1">
    <source>
        <dbReference type="PROSITE" id="PS51272"/>
    </source>
</evidence>
<dbReference type="InterPro" id="IPR001119">
    <property type="entry name" value="SLH_dom"/>
</dbReference>
<dbReference type="PANTHER" id="PTHR43308:SF5">
    <property type="entry name" value="S-LAYER PROTEIN _ PEPTIDOGLYCAN ENDO-BETA-N-ACETYLGLUCOSAMINIDASE"/>
    <property type="match status" value="1"/>
</dbReference>
<gene>
    <name evidence="2" type="ORF">NAG76_20775</name>
</gene>
<protein>
    <submittedName>
        <fullName evidence="2">S-layer homology domain-containing protein</fullName>
    </submittedName>
</protein>
<feature type="domain" description="SLH" evidence="1">
    <location>
        <begin position="53"/>
        <end position="112"/>
    </location>
</feature>
<dbReference type="Gene3D" id="1.50.10.20">
    <property type="match status" value="1"/>
</dbReference>
<dbReference type="InterPro" id="IPR008930">
    <property type="entry name" value="Terpenoid_cyclase/PrenylTrfase"/>
</dbReference>
<proteinExistence type="predicted"/>
<dbReference type="SUPFAM" id="SSF48239">
    <property type="entry name" value="Terpenoid cyclases/Protein prenyltransferases"/>
    <property type="match status" value="1"/>
</dbReference>
<dbReference type="PROSITE" id="PS51272">
    <property type="entry name" value="SLH"/>
    <property type="match status" value="3"/>
</dbReference>
<dbReference type="Proteomes" id="UP001056756">
    <property type="component" value="Chromosome"/>
</dbReference>
<dbReference type="PANTHER" id="PTHR43308">
    <property type="entry name" value="OUTER MEMBRANE PROTEIN ALPHA-RELATED"/>
    <property type="match status" value="1"/>
</dbReference>
<feature type="domain" description="SLH" evidence="1">
    <location>
        <begin position="176"/>
        <end position="235"/>
    </location>
</feature>